<dbReference type="GO" id="GO:0003723">
    <property type="term" value="F:RNA binding"/>
    <property type="evidence" value="ECO:0007669"/>
    <property type="project" value="InterPro"/>
</dbReference>
<evidence type="ECO:0000313" key="2">
    <source>
        <dbReference type="EMBL" id="TAJ45837.1"/>
    </source>
</evidence>
<sequence>MDDIAVKKRHTIKRSAAARIGQALTGEIGAAEELFRTKNLEVVETNSPFTLYLIDKRPLLMEYEGWIFPTVRGAVERPFPERRVTVDSGAVPFVMNGADIMRPGVVGATDDVKKDAPVVIAEERHGKPLAIGIALYDAEDLLGQQKGKVVKTVHRVGDALWNIEL</sequence>
<comment type="caution">
    <text evidence="2">The sequence shown here is derived from an EMBL/GenBank/DDBJ whole genome shotgun (WGS) entry which is preliminary data.</text>
</comment>
<dbReference type="GO" id="GO:0001731">
    <property type="term" value="P:formation of translation preinitiation complex"/>
    <property type="evidence" value="ECO:0007669"/>
    <property type="project" value="TreeGrafter"/>
</dbReference>
<dbReference type="PANTHER" id="PTHR22798:SF0">
    <property type="entry name" value="MALIGNANT T-CELL-AMPLIFIED SEQUENCE 1"/>
    <property type="match status" value="1"/>
</dbReference>
<dbReference type="Gene3D" id="3.10.400.20">
    <property type="match status" value="1"/>
</dbReference>
<gene>
    <name evidence="2" type="ORF">CUJ86_00830</name>
</gene>
<dbReference type="OrthoDB" id="27972at2157"/>
<dbReference type="InterPro" id="IPR004521">
    <property type="entry name" value="Uncharacterised_CHP00451"/>
</dbReference>
<dbReference type="SMART" id="SM00359">
    <property type="entry name" value="PUA"/>
    <property type="match status" value="1"/>
</dbReference>
<dbReference type="CDD" id="cd21154">
    <property type="entry name" value="PUA_MJ1432-like"/>
    <property type="match status" value="1"/>
</dbReference>
<dbReference type="InterPro" id="IPR002478">
    <property type="entry name" value="PUA"/>
</dbReference>
<reference evidence="2 3" key="1">
    <citation type="submission" date="2017-11" db="EMBL/GenBank/DDBJ databases">
        <title>Isolation and Characterization of Methanofollis Species from Methane Seep Offshore SW Taiwan.</title>
        <authorList>
            <person name="Teng N.-H."/>
            <person name="Lai M.-C."/>
            <person name="Chen S.-C."/>
        </authorList>
    </citation>
    <scope>NUCLEOTIDE SEQUENCE [LARGE SCALE GENOMIC DNA]</scope>
    <source>
        <strain evidence="2 3">FWC-SCC2</strain>
    </source>
</reference>
<dbReference type="SUPFAM" id="SSF88697">
    <property type="entry name" value="PUA domain-like"/>
    <property type="match status" value="1"/>
</dbReference>
<proteinExistence type="predicted"/>
<dbReference type="PANTHER" id="PTHR22798">
    <property type="entry name" value="MCT-1 PROTEIN"/>
    <property type="match status" value="1"/>
</dbReference>
<dbReference type="NCBIfam" id="TIGR03684">
    <property type="entry name" value="arCOG00985"/>
    <property type="match status" value="1"/>
</dbReference>
<dbReference type="RefSeq" id="WP_130645670.1">
    <property type="nucleotide sequence ID" value="NZ_PGCL01000001.1"/>
</dbReference>
<dbReference type="PIRSF" id="PIRSF005067">
    <property type="entry name" value="Tma_RNA-bind_prd"/>
    <property type="match status" value="1"/>
</dbReference>
<protein>
    <submittedName>
        <fullName evidence="2">RNA-binding protein</fullName>
    </submittedName>
</protein>
<dbReference type="InterPro" id="IPR016437">
    <property type="entry name" value="MCT-1/Tma20"/>
</dbReference>
<keyword evidence="3" id="KW-1185">Reference proteome</keyword>
<dbReference type="PROSITE" id="PS50890">
    <property type="entry name" value="PUA"/>
    <property type="match status" value="1"/>
</dbReference>
<name>A0A483CW87_9EURY</name>
<dbReference type="InterPro" id="IPR022430">
    <property type="entry name" value="CHP03684"/>
</dbReference>
<evidence type="ECO:0000313" key="3">
    <source>
        <dbReference type="Proteomes" id="UP000292580"/>
    </source>
</evidence>
<dbReference type="AlphaFoldDB" id="A0A483CW87"/>
<accession>A0A483CW87</accession>
<dbReference type="EMBL" id="PGCL01000001">
    <property type="protein sequence ID" value="TAJ45837.1"/>
    <property type="molecule type" value="Genomic_DNA"/>
</dbReference>
<feature type="domain" description="PUA" evidence="1">
    <location>
        <begin position="82"/>
        <end position="157"/>
    </location>
</feature>
<dbReference type="Pfam" id="PF01472">
    <property type="entry name" value="PUA"/>
    <property type="match status" value="1"/>
</dbReference>
<organism evidence="2 3">
    <name type="scientific">Methanofollis fontis</name>
    <dbReference type="NCBI Taxonomy" id="2052832"/>
    <lineage>
        <taxon>Archaea</taxon>
        <taxon>Methanobacteriati</taxon>
        <taxon>Methanobacteriota</taxon>
        <taxon>Stenosarchaea group</taxon>
        <taxon>Methanomicrobia</taxon>
        <taxon>Methanomicrobiales</taxon>
        <taxon>Methanomicrobiaceae</taxon>
        <taxon>Methanofollis</taxon>
    </lineage>
</organism>
<evidence type="ECO:0000259" key="1">
    <source>
        <dbReference type="SMART" id="SM00359"/>
    </source>
</evidence>
<dbReference type="Proteomes" id="UP000292580">
    <property type="component" value="Unassembled WGS sequence"/>
</dbReference>
<dbReference type="NCBIfam" id="TIGR00451">
    <property type="entry name" value="unchar_dom_2"/>
    <property type="match status" value="1"/>
</dbReference>
<dbReference type="InterPro" id="IPR015947">
    <property type="entry name" value="PUA-like_sf"/>
</dbReference>